<evidence type="ECO:0000313" key="2">
    <source>
        <dbReference type="EMBL" id="KAG0587623.1"/>
    </source>
</evidence>
<name>A0A8T0IZ18_CERPU</name>
<feature type="compositionally biased region" description="Low complexity" evidence="1">
    <location>
        <begin position="13"/>
        <end position="22"/>
    </location>
</feature>
<protein>
    <submittedName>
        <fullName evidence="2">Uncharacterized protein</fullName>
    </submittedName>
</protein>
<evidence type="ECO:0000256" key="1">
    <source>
        <dbReference type="SAM" id="MobiDB-lite"/>
    </source>
</evidence>
<evidence type="ECO:0000313" key="3">
    <source>
        <dbReference type="Proteomes" id="UP000822688"/>
    </source>
</evidence>
<sequence length="176" mass="19747">MWQLTASPSTPRPSEQSFFSPTSSSRLACTGLAQQLQPALTRRLRYDFSWFGNMRRRCDKCNICPDVQFPEVGRMSPLEDSFGMLVAPLVEQISHPSNLSSLPSTVSDPTAVRPPHLLPSILGSCLWHFIYHNLRLCFTVVVHTVHNASYHASFGPSFNLFIGFQDLLLQGQRLPS</sequence>
<comment type="caution">
    <text evidence="2">The sequence shown here is derived from an EMBL/GenBank/DDBJ whole genome shotgun (WGS) entry which is preliminary data.</text>
</comment>
<dbReference type="Proteomes" id="UP000822688">
    <property type="component" value="Chromosome 2"/>
</dbReference>
<organism evidence="2 3">
    <name type="scientific">Ceratodon purpureus</name>
    <name type="common">Fire moss</name>
    <name type="synonym">Dicranum purpureum</name>
    <dbReference type="NCBI Taxonomy" id="3225"/>
    <lineage>
        <taxon>Eukaryota</taxon>
        <taxon>Viridiplantae</taxon>
        <taxon>Streptophyta</taxon>
        <taxon>Embryophyta</taxon>
        <taxon>Bryophyta</taxon>
        <taxon>Bryophytina</taxon>
        <taxon>Bryopsida</taxon>
        <taxon>Dicranidae</taxon>
        <taxon>Pseudoditrichales</taxon>
        <taxon>Ditrichaceae</taxon>
        <taxon>Ceratodon</taxon>
    </lineage>
</organism>
<proteinExistence type="predicted"/>
<keyword evidence="3" id="KW-1185">Reference proteome</keyword>
<reference evidence="2" key="1">
    <citation type="submission" date="2020-06" db="EMBL/GenBank/DDBJ databases">
        <title>WGS assembly of Ceratodon purpureus strain R40.</title>
        <authorList>
            <person name="Carey S.B."/>
            <person name="Jenkins J."/>
            <person name="Shu S."/>
            <person name="Lovell J.T."/>
            <person name="Sreedasyam A."/>
            <person name="Maumus F."/>
            <person name="Tiley G.P."/>
            <person name="Fernandez-Pozo N."/>
            <person name="Barry K."/>
            <person name="Chen C."/>
            <person name="Wang M."/>
            <person name="Lipzen A."/>
            <person name="Daum C."/>
            <person name="Saski C.A."/>
            <person name="Payton A.C."/>
            <person name="Mcbreen J.C."/>
            <person name="Conrad R.E."/>
            <person name="Kollar L.M."/>
            <person name="Olsson S."/>
            <person name="Huttunen S."/>
            <person name="Landis J.B."/>
            <person name="Wickett N.J."/>
            <person name="Johnson M.G."/>
            <person name="Rensing S.A."/>
            <person name="Grimwood J."/>
            <person name="Schmutz J."/>
            <person name="Mcdaniel S.F."/>
        </authorList>
    </citation>
    <scope>NUCLEOTIDE SEQUENCE</scope>
    <source>
        <strain evidence="2">R40</strain>
    </source>
</reference>
<accession>A0A8T0IZ18</accession>
<feature type="region of interest" description="Disordered" evidence="1">
    <location>
        <begin position="1"/>
        <end position="22"/>
    </location>
</feature>
<gene>
    <name evidence="2" type="ORF">KC19_2G178600</name>
</gene>
<dbReference type="AlphaFoldDB" id="A0A8T0IZ18"/>
<dbReference type="EMBL" id="CM026422">
    <property type="protein sequence ID" value="KAG0587623.1"/>
    <property type="molecule type" value="Genomic_DNA"/>
</dbReference>